<dbReference type="AlphaFoldDB" id="A0A1N7SGE9"/>
<dbReference type="EMBL" id="CYGY02000050">
    <property type="protein sequence ID" value="SIT46402.1"/>
    <property type="molecule type" value="Genomic_DNA"/>
</dbReference>
<protein>
    <submittedName>
        <fullName evidence="1">Uncharacterized protein</fullName>
    </submittedName>
</protein>
<accession>A0A1N7SGE9</accession>
<proteinExistence type="predicted"/>
<comment type="caution">
    <text evidence="1">The sequence shown here is derived from an EMBL/GenBank/DDBJ whole genome shotgun (WGS) entry which is preliminary data.</text>
</comment>
<evidence type="ECO:0000313" key="2">
    <source>
        <dbReference type="Proteomes" id="UP000195569"/>
    </source>
</evidence>
<reference evidence="1" key="1">
    <citation type="submission" date="2016-12" db="EMBL/GenBank/DDBJ databases">
        <authorList>
            <person name="Moulin L."/>
        </authorList>
    </citation>
    <scope>NUCLEOTIDE SEQUENCE [LARGE SCALE GENOMIC DNA]</scope>
    <source>
        <strain evidence="1">STM 7183</strain>
    </source>
</reference>
<evidence type="ECO:0000313" key="1">
    <source>
        <dbReference type="EMBL" id="SIT46402.1"/>
    </source>
</evidence>
<keyword evidence="2" id="KW-1185">Reference proteome</keyword>
<name>A0A1N7SGE9_9BURK</name>
<sequence length="61" mass="7175">MTARGICPGASQHQYAIQRNAQFWEYMHDDATFEVVQERALNVLKLRVVLTRLRVNAFRRV</sequence>
<gene>
    <name evidence="1" type="ORF">BN2476_500206</name>
</gene>
<dbReference type="Proteomes" id="UP000195569">
    <property type="component" value="Unassembled WGS sequence"/>
</dbReference>
<organism evidence="1 2">
    <name type="scientific">Paraburkholderia piptadeniae</name>
    <dbReference type="NCBI Taxonomy" id="1701573"/>
    <lineage>
        <taxon>Bacteria</taxon>
        <taxon>Pseudomonadati</taxon>
        <taxon>Pseudomonadota</taxon>
        <taxon>Betaproteobacteria</taxon>
        <taxon>Burkholderiales</taxon>
        <taxon>Burkholderiaceae</taxon>
        <taxon>Paraburkholderia</taxon>
    </lineage>
</organism>